<reference evidence="2 3" key="1">
    <citation type="submission" date="2021-07" db="EMBL/GenBank/DDBJ databases">
        <authorList>
            <person name="Palmer J.M."/>
        </authorList>
    </citation>
    <scope>NUCLEOTIDE SEQUENCE [LARGE SCALE GENOMIC DNA]</scope>
    <source>
        <strain evidence="2 3">AT_MEX2019</strain>
        <tissue evidence="2">Muscle</tissue>
    </source>
</reference>
<gene>
    <name evidence="2" type="ORF">ATANTOWER_032269</name>
</gene>
<evidence type="ECO:0000256" key="1">
    <source>
        <dbReference type="SAM" id="MobiDB-lite"/>
    </source>
</evidence>
<evidence type="ECO:0000313" key="3">
    <source>
        <dbReference type="Proteomes" id="UP001345963"/>
    </source>
</evidence>
<accession>A0ABU7B3Q0</accession>
<protein>
    <submittedName>
        <fullName evidence="2">Uncharacterized protein</fullName>
    </submittedName>
</protein>
<keyword evidence="3" id="KW-1185">Reference proteome</keyword>
<evidence type="ECO:0000313" key="2">
    <source>
        <dbReference type="EMBL" id="MED6245157.1"/>
    </source>
</evidence>
<feature type="region of interest" description="Disordered" evidence="1">
    <location>
        <begin position="1"/>
        <end position="34"/>
    </location>
</feature>
<organism evidence="2 3">
    <name type="scientific">Ataeniobius toweri</name>
    <dbReference type="NCBI Taxonomy" id="208326"/>
    <lineage>
        <taxon>Eukaryota</taxon>
        <taxon>Metazoa</taxon>
        <taxon>Chordata</taxon>
        <taxon>Craniata</taxon>
        <taxon>Vertebrata</taxon>
        <taxon>Euteleostomi</taxon>
        <taxon>Actinopterygii</taxon>
        <taxon>Neopterygii</taxon>
        <taxon>Teleostei</taxon>
        <taxon>Neoteleostei</taxon>
        <taxon>Acanthomorphata</taxon>
        <taxon>Ovalentaria</taxon>
        <taxon>Atherinomorphae</taxon>
        <taxon>Cyprinodontiformes</taxon>
        <taxon>Goodeidae</taxon>
        <taxon>Ataeniobius</taxon>
    </lineage>
</organism>
<name>A0ABU7B3Q0_9TELE</name>
<feature type="non-terminal residue" evidence="2">
    <location>
        <position position="1"/>
    </location>
</feature>
<comment type="caution">
    <text evidence="2">The sequence shown here is derived from an EMBL/GenBank/DDBJ whole genome shotgun (WGS) entry which is preliminary data.</text>
</comment>
<proteinExistence type="predicted"/>
<dbReference type="Proteomes" id="UP001345963">
    <property type="component" value="Unassembled WGS sequence"/>
</dbReference>
<sequence length="213" mass="23883">ELKDKLLPLLGPVPEEFEDEPPPLPVPVPEELEDELPPSLEPQWLRRRSPWPHRGFQWFLHRFPELHHGSESPEFCHWPPDWDLRRFSTLLSRTPDICSFGVGSRTSFFVNTSGSIIDLQIICFLVAGLQISRSIVAGLPDFVFSFVDGLLDFVRVPTDLLGLPPELCVGLGLPPGRPSELWGSPARPSGRRPGLCAHTGGPCFWLYFLAPFG</sequence>
<dbReference type="EMBL" id="JAHUTI010040279">
    <property type="protein sequence ID" value="MED6245157.1"/>
    <property type="molecule type" value="Genomic_DNA"/>
</dbReference>